<dbReference type="KEGG" id="nai:NECAME_09591"/>
<proteinExistence type="predicted"/>
<gene>
    <name evidence="1" type="ORF">NECAME_09591</name>
</gene>
<accession>W2TF90</accession>
<sequence>MDSSLHLEIEKNMEIVAHNDRADRYKTIERSICTALSCIHWGNLIGNADIPAHSSQMSHLIGSYSNPS</sequence>
<evidence type="ECO:0000313" key="2">
    <source>
        <dbReference type="Proteomes" id="UP000053676"/>
    </source>
</evidence>
<protein>
    <submittedName>
        <fullName evidence="1">Uncharacterized protein</fullName>
    </submittedName>
</protein>
<keyword evidence="2" id="KW-1185">Reference proteome</keyword>
<dbReference type="EMBL" id="KI659320">
    <property type="protein sequence ID" value="ETN79836.1"/>
    <property type="molecule type" value="Genomic_DNA"/>
</dbReference>
<organism evidence="1 2">
    <name type="scientific">Necator americanus</name>
    <name type="common">Human hookworm</name>
    <dbReference type="NCBI Taxonomy" id="51031"/>
    <lineage>
        <taxon>Eukaryota</taxon>
        <taxon>Metazoa</taxon>
        <taxon>Ecdysozoa</taxon>
        <taxon>Nematoda</taxon>
        <taxon>Chromadorea</taxon>
        <taxon>Rhabditida</taxon>
        <taxon>Rhabditina</taxon>
        <taxon>Rhabditomorpha</taxon>
        <taxon>Strongyloidea</taxon>
        <taxon>Ancylostomatidae</taxon>
        <taxon>Bunostominae</taxon>
        <taxon>Necator</taxon>
    </lineage>
</organism>
<evidence type="ECO:0000313" key="1">
    <source>
        <dbReference type="EMBL" id="ETN79836.1"/>
    </source>
</evidence>
<dbReference type="Proteomes" id="UP000053676">
    <property type="component" value="Unassembled WGS sequence"/>
</dbReference>
<reference evidence="2" key="1">
    <citation type="journal article" date="2014" name="Nat. Genet.">
        <title>Genome of the human hookworm Necator americanus.</title>
        <authorList>
            <person name="Tang Y.T."/>
            <person name="Gao X."/>
            <person name="Rosa B.A."/>
            <person name="Abubucker S."/>
            <person name="Hallsworth-Pepin K."/>
            <person name="Martin J."/>
            <person name="Tyagi R."/>
            <person name="Heizer E."/>
            <person name="Zhang X."/>
            <person name="Bhonagiri-Palsikar V."/>
            <person name="Minx P."/>
            <person name="Warren W.C."/>
            <person name="Wang Q."/>
            <person name="Zhan B."/>
            <person name="Hotez P.J."/>
            <person name="Sternberg P.W."/>
            <person name="Dougall A."/>
            <person name="Gaze S.T."/>
            <person name="Mulvenna J."/>
            <person name="Sotillo J."/>
            <person name="Ranganathan S."/>
            <person name="Rabelo E.M."/>
            <person name="Wilson R.K."/>
            <person name="Felgner P.L."/>
            <person name="Bethony J."/>
            <person name="Hawdon J.M."/>
            <person name="Gasser R.B."/>
            <person name="Loukas A."/>
            <person name="Mitreva M."/>
        </authorList>
    </citation>
    <scope>NUCLEOTIDE SEQUENCE [LARGE SCALE GENOMIC DNA]</scope>
</reference>
<dbReference type="AlphaFoldDB" id="W2TF90"/>
<name>W2TF90_NECAM</name>